<protein>
    <submittedName>
        <fullName evidence="1">Uncharacterized protein</fullName>
    </submittedName>
</protein>
<dbReference type="RefSeq" id="WP_132274132.1">
    <property type="nucleotide sequence ID" value="NZ_JAOBST010000008.1"/>
</dbReference>
<comment type="caution">
    <text evidence="1">The sequence shown here is derived from an EMBL/GenBank/DDBJ whole genome shotgun (WGS) entry which is preliminary data.</text>
</comment>
<dbReference type="EMBL" id="SMMX01000001">
    <property type="protein sequence ID" value="TDA23362.1"/>
    <property type="molecule type" value="Genomic_DNA"/>
</dbReference>
<dbReference type="AlphaFoldDB" id="A0A4R4FI10"/>
<name>A0A4R4FI10_9FIRM</name>
<gene>
    <name evidence="1" type="ORF">E1963_01080</name>
</gene>
<dbReference type="Proteomes" id="UP000295710">
    <property type="component" value="Unassembled WGS sequence"/>
</dbReference>
<evidence type="ECO:0000313" key="2">
    <source>
        <dbReference type="Proteomes" id="UP000295710"/>
    </source>
</evidence>
<proteinExistence type="predicted"/>
<evidence type="ECO:0000313" key="1">
    <source>
        <dbReference type="EMBL" id="TDA23362.1"/>
    </source>
</evidence>
<sequence length="101" mass="11963">MYEGRPVDMQMERMILDEGFFDPTIYQCEIITYKPEEERIYLLSKRTELPVFSLDGIYRCTIAAEEGLVECSGSITERYWNKLGQVMVFRLRNGFYKKVVN</sequence>
<accession>A0A4R4FI10</accession>
<organism evidence="1 2">
    <name type="scientific">Extibacter muris</name>
    <dbReference type="NCBI Taxonomy" id="1796622"/>
    <lineage>
        <taxon>Bacteria</taxon>
        <taxon>Bacillati</taxon>
        <taxon>Bacillota</taxon>
        <taxon>Clostridia</taxon>
        <taxon>Lachnospirales</taxon>
        <taxon>Lachnospiraceae</taxon>
        <taxon>Extibacter</taxon>
    </lineage>
</organism>
<reference evidence="1 2" key="1">
    <citation type="journal article" date="2016" name="Nat. Microbiol.">
        <title>The Mouse Intestinal Bacterial Collection (miBC) provides host-specific insight into cultured diversity and functional potential of the gut microbiota.</title>
        <authorList>
            <person name="Lagkouvardos I."/>
            <person name="Pukall R."/>
            <person name="Abt B."/>
            <person name="Foesel B.U."/>
            <person name="Meier-Kolthoff J.P."/>
            <person name="Kumar N."/>
            <person name="Bresciani A."/>
            <person name="Martinez I."/>
            <person name="Just S."/>
            <person name="Ziegler C."/>
            <person name="Brugiroux S."/>
            <person name="Garzetti D."/>
            <person name="Wenning M."/>
            <person name="Bui T.P."/>
            <person name="Wang J."/>
            <person name="Hugenholtz F."/>
            <person name="Plugge C.M."/>
            <person name="Peterson D.A."/>
            <person name="Hornef M.W."/>
            <person name="Baines J.F."/>
            <person name="Smidt H."/>
            <person name="Walter J."/>
            <person name="Kristiansen K."/>
            <person name="Nielsen H.B."/>
            <person name="Haller D."/>
            <person name="Overmann J."/>
            <person name="Stecher B."/>
            <person name="Clavel T."/>
        </authorList>
    </citation>
    <scope>NUCLEOTIDE SEQUENCE [LARGE SCALE GENOMIC DNA]</scope>
    <source>
        <strain evidence="1 2">DSM 28560</strain>
    </source>
</reference>
<keyword evidence="2" id="KW-1185">Reference proteome</keyword>